<comment type="caution">
    <text evidence="2">The sequence shown here is derived from an EMBL/GenBank/DDBJ whole genome shotgun (WGS) entry which is preliminary data.</text>
</comment>
<dbReference type="SMART" id="SM00267">
    <property type="entry name" value="GGDEF"/>
    <property type="match status" value="1"/>
</dbReference>
<name>A0A919UIU2_9ACTN</name>
<dbReference type="Pfam" id="PF00990">
    <property type="entry name" value="GGDEF"/>
    <property type="match status" value="1"/>
</dbReference>
<dbReference type="InterPro" id="IPR000160">
    <property type="entry name" value="GGDEF_dom"/>
</dbReference>
<organism evidence="2 3">
    <name type="scientific">Dactylosporangium siamense</name>
    <dbReference type="NCBI Taxonomy" id="685454"/>
    <lineage>
        <taxon>Bacteria</taxon>
        <taxon>Bacillati</taxon>
        <taxon>Actinomycetota</taxon>
        <taxon>Actinomycetes</taxon>
        <taxon>Micromonosporales</taxon>
        <taxon>Micromonosporaceae</taxon>
        <taxon>Dactylosporangium</taxon>
    </lineage>
</organism>
<dbReference type="GO" id="GO:0043709">
    <property type="term" value="P:cell adhesion involved in single-species biofilm formation"/>
    <property type="evidence" value="ECO:0007669"/>
    <property type="project" value="TreeGrafter"/>
</dbReference>
<reference evidence="2" key="1">
    <citation type="submission" date="2021-01" db="EMBL/GenBank/DDBJ databases">
        <title>Whole genome shotgun sequence of Dactylosporangium siamense NBRC 106093.</title>
        <authorList>
            <person name="Komaki H."/>
            <person name="Tamura T."/>
        </authorList>
    </citation>
    <scope>NUCLEOTIDE SEQUENCE</scope>
    <source>
        <strain evidence="2">NBRC 106093</strain>
    </source>
</reference>
<dbReference type="GO" id="GO:0005886">
    <property type="term" value="C:plasma membrane"/>
    <property type="evidence" value="ECO:0007669"/>
    <property type="project" value="TreeGrafter"/>
</dbReference>
<dbReference type="GO" id="GO:0052621">
    <property type="term" value="F:diguanylate cyclase activity"/>
    <property type="evidence" value="ECO:0007669"/>
    <property type="project" value="TreeGrafter"/>
</dbReference>
<evidence type="ECO:0000313" key="2">
    <source>
        <dbReference type="EMBL" id="GIG53065.1"/>
    </source>
</evidence>
<dbReference type="SUPFAM" id="SSF55073">
    <property type="entry name" value="Nucleotide cyclase"/>
    <property type="match status" value="1"/>
</dbReference>
<feature type="domain" description="GGDEF" evidence="1">
    <location>
        <begin position="382"/>
        <end position="512"/>
    </location>
</feature>
<dbReference type="NCBIfam" id="TIGR00254">
    <property type="entry name" value="GGDEF"/>
    <property type="match status" value="1"/>
</dbReference>
<dbReference type="InterPro" id="IPR050469">
    <property type="entry name" value="Diguanylate_Cyclase"/>
</dbReference>
<dbReference type="PROSITE" id="PS50887">
    <property type="entry name" value="GGDEF"/>
    <property type="match status" value="1"/>
</dbReference>
<proteinExistence type="predicted"/>
<dbReference type="InterPro" id="IPR029787">
    <property type="entry name" value="Nucleotide_cyclase"/>
</dbReference>
<dbReference type="InterPro" id="IPR043128">
    <property type="entry name" value="Rev_trsase/Diguanyl_cyclase"/>
</dbReference>
<dbReference type="Gene3D" id="1.25.40.10">
    <property type="entry name" value="Tetratricopeptide repeat domain"/>
    <property type="match status" value="1"/>
</dbReference>
<dbReference type="InterPro" id="IPR011990">
    <property type="entry name" value="TPR-like_helical_dom_sf"/>
</dbReference>
<dbReference type="RefSeq" id="WP_203854666.1">
    <property type="nucleotide sequence ID" value="NZ_BAAAVW010000045.1"/>
</dbReference>
<dbReference type="Proteomes" id="UP000660611">
    <property type="component" value="Unassembled WGS sequence"/>
</dbReference>
<evidence type="ECO:0000259" key="1">
    <source>
        <dbReference type="PROSITE" id="PS50887"/>
    </source>
</evidence>
<dbReference type="CDD" id="cd01949">
    <property type="entry name" value="GGDEF"/>
    <property type="match status" value="1"/>
</dbReference>
<sequence>MAVADRTSELTRARRMIFDDQLGEAMTVIDRVLAHDQSPHDRVEALTLRLIALINMGSAEDYPAALDTALAAARQVQDPAQYGELQALAAIVALRAGSLDRCVRALVHGSRALGAVELFDEATAWGWHNLAMAYSYTGFHEHANAAMEKAREVAAEVGVETANTDFATPQIRLLHAVELDHRGDSEGCQRILRDIVMDLERKHKDNDLDRLRPIARGALGYAVLRLGTLGIQGLVTDVDPWPLLESAGMSTRARDLRTLGAVCKAIAERRPIEAVARLETAHVSDDSLGPAEQHRLRALAHLGTGDYRTAYHADRHAFRVANIQPDRLRDLFVEGVAALLDHEDLVRRVDFHRGEAQTDPLTGLPNRRYLEEHVTKLFTAGGHAALGVCDLDGFKQVNTRHGHLSGDLVLQRVAGVLNRVMRKGDFVARYGGDEFVVVLPTTSAAEAREIQRRITAAVAAEDWQALVPGTPVGVTIGWAGLSGEDFESVAEAFEAADHAMLRAKTPRPRAAS</sequence>
<dbReference type="EMBL" id="BONQ01000208">
    <property type="protein sequence ID" value="GIG53065.1"/>
    <property type="molecule type" value="Genomic_DNA"/>
</dbReference>
<dbReference type="PANTHER" id="PTHR45138">
    <property type="entry name" value="REGULATORY COMPONENTS OF SENSORY TRANSDUCTION SYSTEM"/>
    <property type="match status" value="1"/>
</dbReference>
<gene>
    <name evidence="2" type="ORF">Dsi01nite_111060</name>
</gene>
<evidence type="ECO:0000313" key="3">
    <source>
        <dbReference type="Proteomes" id="UP000660611"/>
    </source>
</evidence>
<protein>
    <recommendedName>
        <fullName evidence="1">GGDEF domain-containing protein</fullName>
    </recommendedName>
</protein>
<dbReference type="GO" id="GO:1902201">
    <property type="term" value="P:negative regulation of bacterial-type flagellum-dependent cell motility"/>
    <property type="evidence" value="ECO:0007669"/>
    <property type="project" value="TreeGrafter"/>
</dbReference>
<accession>A0A919UIU2</accession>
<dbReference type="AlphaFoldDB" id="A0A919UIU2"/>
<keyword evidence="3" id="KW-1185">Reference proteome</keyword>
<dbReference type="PANTHER" id="PTHR45138:SF9">
    <property type="entry name" value="DIGUANYLATE CYCLASE DGCM-RELATED"/>
    <property type="match status" value="1"/>
</dbReference>
<dbReference type="Gene3D" id="3.30.70.270">
    <property type="match status" value="1"/>
</dbReference>